<name>A0A024W875_PLAFA</name>
<sequence>MDPYKFNSWIRLLISLCSTGAYILISLMLPLFVAVPSFETTYGIFFVSPYNDSKYIKWHEFESHACKNENINYNASKGKEFTRNMRKQLCHSINFLKNYLLITFIVSIIDLIVVKGVLLYAHFREHPETFALKHVKFCNKLITLIICITITNCILLVAPVFFFNSYEEFVHKFFRVTYIYIYINIFIFIYLFILLTHLIFIFLKKDKTILKYVCELELIPWDEKRKLPVHYAEFNDTLISPNEITNYLQGLFQQDNINEEQLKNFFGTDNYEQIYYVILNNLKNQKQMMNITPM</sequence>
<reference evidence="2 3" key="1">
    <citation type="submission" date="2013-02" db="EMBL/GenBank/DDBJ databases">
        <title>The Genome Annotation of Plasmodium falciparum Tanzania (2000708).</title>
        <authorList>
            <consortium name="The Broad Institute Genome Sequencing Platform"/>
            <consortium name="The Broad Institute Genome Sequencing Center for Infectious Disease"/>
            <person name="Neafsey D."/>
            <person name="Hoffman S."/>
            <person name="Volkman S."/>
            <person name="Rosenthal P."/>
            <person name="Walker B."/>
            <person name="Young S.K."/>
            <person name="Zeng Q."/>
            <person name="Gargeya S."/>
            <person name="Fitzgerald M."/>
            <person name="Haas B."/>
            <person name="Abouelleil A."/>
            <person name="Allen A.W."/>
            <person name="Alvarado L."/>
            <person name="Arachchi H.M."/>
            <person name="Berlin A.M."/>
            <person name="Chapman S.B."/>
            <person name="Gainer-Dewar J."/>
            <person name="Goldberg J."/>
            <person name="Griggs A."/>
            <person name="Gujja S."/>
            <person name="Hansen M."/>
            <person name="Howarth C."/>
            <person name="Imamovic A."/>
            <person name="Ireland A."/>
            <person name="Larimer J."/>
            <person name="McCowan C."/>
            <person name="Murphy C."/>
            <person name="Pearson M."/>
            <person name="Poon T.W."/>
            <person name="Priest M."/>
            <person name="Roberts A."/>
            <person name="Saif S."/>
            <person name="Shea T."/>
            <person name="Sisk P."/>
            <person name="Sykes S."/>
            <person name="Wortman J."/>
            <person name="Nusbaum C."/>
            <person name="Birren B."/>
        </authorList>
    </citation>
    <scope>NUCLEOTIDE SEQUENCE [LARGE SCALE GENOMIC DNA]</scope>
    <source>
        <strain evidence="3">Tanzania (2000708)</strain>
    </source>
</reference>
<feature type="transmembrane region" description="Helical" evidence="1">
    <location>
        <begin position="178"/>
        <end position="203"/>
    </location>
</feature>
<gene>
    <name evidence="2" type="ORF">PFTANZ_02499</name>
</gene>
<accession>A0A024W875</accession>
<keyword evidence="1" id="KW-1133">Transmembrane helix</keyword>
<reference evidence="2 3" key="2">
    <citation type="submission" date="2013-02" db="EMBL/GenBank/DDBJ databases">
        <title>The Genome Sequence of Plasmodium falciparum Tanzania (2000708).</title>
        <authorList>
            <consortium name="The Broad Institute Genome Sequencing Platform"/>
            <consortium name="The Broad Institute Genome Sequencing Center for Infectious Disease"/>
            <person name="Neafsey D."/>
            <person name="Cheeseman I."/>
            <person name="Volkman S."/>
            <person name="Adams J."/>
            <person name="Walker B."/>
            <person name="Young S.K."/>
            <person name="Zeng Q."/>
            <person name="Gargeya S."/>
            <person name="Fitzgerald M."/>
            <person name="Haas B."/>
            <person name="Abouelleil A."/>
            <person name="Alvarado L."/>
            <person name="Arachchi H.M."/>
            <person name="Berlin A.M."/>
            <person name="Chapman S.B."/>
            <person name="Dewar J."/>
            <person name="Goldberg J."/>
            <person name="Griggs A."/>
            <person name="Gujja S."/>
            <person name="Hansen M."/>
            <person name="Howarth C."/>
            <person name="Imamovic A."/>
            <person name="Larimer J."/>
            <person name="McCowan C."/>
            <person name="Murphy C."/>
            <person name="Neiman D."/>
            <person name="Pearson M."/>
            <person name="Priest M."/>
            <person name="Roberts A."/>
            <person name="Saif S."/>
            <person name="Shea T."/>
            <person name="Sisk P."/>
            <person name="Sykes S."/>
            <person name="Wortman J."/>
            <person name="Nusbaum C."/>
            <person name="Birren B."/>
        </authorList>
    </citation>
    <scope>NUCLEOTIDE SEQUENCE [LARGE SCALE GENOMIC DNA]</scope>
    <source>
        <strain evidence="3">Tanzania (2000708)</strain>
    </source>
</reference>
<evidence type="ECO:0000313" key="2">
    <source>
        <dbReference type="EMBL" id="ETW36778.1"/>
    </source>
</evidence>
<feature type="transmembrane region" description="Helical" evidence="1">
    <location>
        <begin position="141"/>
        <end position="166"/>
    </location>
</feature>
<evidence type="ECO:0000256" key="1">
    <source>
        <dbReference type="SAM" id="Phobius"/>
    </source>
</evidence>
<proteinExistence type="predicted"/>
<keyword evidence="1" id="KW-0472">Membrane</keyword>
<dbReference type="AlphaFoldDB" id="A0A024W875"/>
<evidence type="ECO:0000313" key="3">
    <source>
        <dbReference type="Proteomes" id="UP000030708"/>
    </source>
</evidence>
<organism evidence="2 3">
    <name type="scientific">Plasmodium falciparum Tanzania</name>
    <name type="common">2000708</name>
    <dbReference type="NCBI Taxonomy" id="1036725"/>
    <lineage>
        <taxon>Eukaryota</taxon>
        <taxon>Sar</taxon>
        <taxon>Alveolata</taxon>
        <taxon>Apicomplexa</taxon>
        <taxon>Aconoidasida</taxon>
        <taxon>Haemosporida</taxon>
        <taxon>Plasmodiidae</taxon>
        <taxon>Plasmodium</taxon>
        <taxon>Plasmodium (Laverania)</taxon>
    </lineage>
</organism>
<dbReference type="Proteomes" id="UP000030708">
    <property type="component" value="Unassembled WGS sequence"/>
</dbReference>
<feature type="transmembrane region" description="Helical" evidence="1">
    <location>
        <begin position="99"/>
        <end position="121"/>
    </location>
</feature>
<feature type="transmembrane region" description="Helical" evidence="1">
    <location>
        <begin position="12"/>
        <end position="33"/>
    </location>
</feature>
<protein>
    <submittedName>
        <fullName evidence="2">Uncharacterized protein</fullName>
    </submittedName>
</protein>
<keyword evidence="1" id="KW-0812">Transmembrane</keyword>
<dbReference type="EMBL" id="KI926400">
    <property type="protein sequence ID" value="ETW36778.1"/>
    <property type="molecule type" value="Genomic_DNA"/>
</dbReference>
<dbReference type="OrthoDB" id="391305at2759"/>